<dbReference type="EMBL" id="LGRX02023446">
    <property type="protein sequence ID" value="KAK3254551.1"/>
    <property type="molecule type" value="Genomic_DNA"/>
</dbReference>
<accession>A0AAE0CGC0</accession>
<evidence type="ECO:0000313" key="2">
    <source>
        <dbReference type="EMBL" id="KAK3254551.1"/>
    </source>
</evidence>
<name>A0AAE0CGC0_9CHLO</name>
<evidence type="ECO:0000313" key="3">
    <source>
        <dbReference type="Proteomes" id="UP001190700"/>
    </source>
</evidence>
<organism evidence="2 3">
    <name type="scientific">Cymbomonas tetramitiformis</name>
    <dbReference type="NCBI Taxonomy" id="36881"/>
    <lineage>
        <taxon>Eukaryota</taxon>
        <taxon>Viridiplantae</taxon>
        <taxon>Chlorophyta</taxon>
        <taxon>Pyramimonadophyceae</taxon>
        <taxon>Pyramimonadales</taxon>
        <taxon>Pyramimonadaceae</taxon>
        <taxon>Cymbomonas</taxon>
    </lineage>
</organism>
<dbReference type="Proteomes" id="UP001190700">
    <property type="component" value="Unassembled WGS sequence"/>
</dbReference>
<sequence>MVFCCQHLKVGAPRVGQLHDSCIHHPLAFGALWFSPPARSDRGEQAVGKRLLVIVLSAVGCGHESWVKVSVMTWAQRRLREMPDRKAHTAGAGGLQEYSQSLQQHDHDYEDEDDGDEWLCDPRGTTPRSYQAFQVSTNALELEAELAEECAACKEDGEGEYSMGPSTPSGPQLAVLTATSPLLVDPLLDPTSASPFKEKGATSPMGVLDPLPRRLIPALPSSEDTLSDPSTLAKERSLNSIFSQMHVSNLTSPPSPVKVPINDSFAKIEAILDPTKLDAVRSPSPQKTVAAIQPNKTQITPESWKNSGFFGGFQMKKKTNKKRRNRLGQVEQ</sequence>
<feature type="compositionally biased region" description="Basic residues" evidence="1">
    <location>
        <begin position="315"/>
        <end position="326"/>
    </location>
</feature>
<evidence type="ECO:0000256" key="1">
    <source>
        <dbReference type="SAM" id="MobiDB-lite"/>
    </source>
</evidence>
<comment type="caution">
    <text evidence="2">The sequence shown here is derived from an EMBL/GenBank/DDBJ whole genome shotgun (WGS) entry which is preliminary data.</text>
</comment>
<gene>
    <name evidence="2" type="ORF">CYMTET_36237</name>
</gene>
<feature type="region of interest" description="Disordered" evidence="1">
    <location>
        <begin position="190"/>
        <end position="209"/>
    </location>
</feature>
<proteinExistence type="predicted"/>
<protein>
    <submittedName>
        <fullName evidence="2">Uncharacterized protein</fullName>
    </submittedName>
</protein>
<reference evidence="2 3" key="1">
    <citation type="journal article" date="2015" name="Genome Biol. Evol.">
        <title>Comparative Genomics of a Bacterivorous Green Alga Reveals Evolutionary Causalities and Consequences of Phago-Mixotrophic Mode of Nutrition.</title>
        <authorList>
            <person name="Burns J.A."/>
            <person name="Paasch A."/>
            <person name="Narechania A."/>
            <person name="Kim E."/>
        </authorList>
    </citation>
    <scope>NUCLEOTIDE SEQUENCE [LARGE SCALE GENOMIC DNA]</scope>
    <source>
        <strain evidence="2 3">PLY_AMNH</strain>
    </source>
</reference>
<feature type="region of interest" description="Disordered" evidence="1">
    <location>
        <begin position="281"/>
        <end position="332"/>
    </location>
</feature>
<keyword evidence="3" id="KW-1185">Reference proteome</keyword>
<dbReference type="AlphaFoldDB" id="A0AAE0CGC0"/>
<feature type="compositionally biased region" description="Polar residues" evidence="1">
    <location>
        <begin position="294"/>
        <end position="306"/>
    </location>
</feature>